<protein>
    <submittedName>
        <fullName evidence="2">Uncharacterized protein</fullName>
    </submittedName>
</protein>
<evidence type="ECO:0000313" key="2">
    <source>
        <dbReference type="EMBL" id="CAB3232894.1"/>
    </source>
</evidence>
<evidence type="ECO:0000256" key="1">
    <source>
        <dbReference type="SAM" id="SignalP"/>
    </source>
</evidence>
<dbReference type="EMBL" id="CADEBD010000292">
    <property type="protein sequence ID" value="CAB3232894.1"/>
    <property type="molecule type" value="Genomic_DNA"/>
</dbReference>
<dbReference type="OrthoDB" id="415822at2759"/>
<accession>A0A8S0ZJR8</accession>
<dbReference type="Proteomes" id="UP000494256">
    <property type="component" value="Unassembled WGS sequence"/>
</dbReference>
<sequence>MTQAVIASALIGRLLDSVALAVVECNNLKSNYIYRDLIQDQRITYESSYFKSRPEMTHILEDDGLRSLISPEILVSS</sequence>
<feature type="chain" id="PRO_5035859116" evidence="1">
    <location>
        <begin position="22"/>
        <end position="77"/>
    </location>
</feature>
<evidence type="ECO:0000313" key="3">
    <source>
        <dbReference type="Proteomes" id="UP000494256"/>
    </source>
</evidence>
<reference evidence="2 3" key="1">
    <citation type="submission" date="2020-04" db="EMBL/GenBank/DDBJ databases">
        <authorList>
            <person name="Wallbank WR R."/>
            <person name="Pardo Diaz C."/>
            <person name="Kozak K."/>
            <person name="Martin S."/>
            <person name="Jiggins C."/>
            <person name="Moest M."/>
            <person name="Warren A I."/>
            <person name="Byers J.R.P. K."/>
            <person name="Montejo-Kovacevich G."/>
            <person name="Yen C E."/>
        </authorList>
    </citation>
    <scope>NUCLEOTIDE SEQUENCE [LARGE SCALE GENOMIC DNA]</scope>
</reference>
<keyword evidence="1" id="KW-0732">Signal</keyword>
<organism evidence="2 3">
    <name type="scientific">Arctia plantaginis</name>
    <name type="common">Wood tiger moth</name>
    <name type="synonym">Phalaena plantaginis</name>
    <dbReference type="NCBI Taxonomy" id="874455"/>
    <lineage>
        <taxon>Eukaryota</taxon>
        <taxon>Metazoa</taxon>
        <taxon>Ecdysozoa</taxon>
        <taxon>Arthropoda</taxon>
        <taxon>Hexapoda</taxon>
        <taxon>Insecta</taxon>
        <taxon>Pterygota</taxon>
        <taxon>Neoptera</taxon>
        <taxon>Endopterygota</taxon>
        <taxon>Lepidoptera</taxon>
        <taxon>Glossata</taxon>
        <taxon>Ditrysia</taxon>
        <taxon>Noctuoidea</taxon>
        <taxon>Erebidae</taxon>
        <taxon>Arctiinae</taxon>
        <taxon>Arctia</taxon>
    </lineage>
</organism>
<proteinExistence type="predicted"/>
<gene>
    <name evidence="2" type="ORF">APLA_LOCUS5914</name>
</gene>
<dbReference type="AlphaFoldDB" id="A0A8S0ZJR8"/>
<comment type="caution">
    <text evidence="2">The sequence shown here is derived from an EMBL/GenBank/DDBJ whole genome shotgun (WGS) entry which is preliminary data.</text>
</comment>
<feature type="signal peptide" evidence="1">
    <location>
        <begin position="1"/>
        <end position="21"/>
    </location>
</feature>
<name>A0A8S0ZJR8_ARCPL</name>